<dbReference type="Pfam" id="PF01432">
    <property type="entry name" value="Peptidase_M3"/>
    <property type="match status" value="1"/>
</dbReference>
<dbReference type="InterPro" id="IPR042088">
    <property type="entry name" value="OligoPept_F_C"/>
</dbReference>
<dbReference type="GO" id="GO:0046872">
    <property type="term" value="F:metal ion binding"/>
    <property type="evidence" value="ECO:0007669"/>
    <property type="project" value="UniProtKB-UniRule"/>
</dbReference>
<dbReference type="InterPro" id="IPR001567">
    <property type="entry name" value="Pept_M3A_M3B_dom"/>
</dbReference>
<keyword evidence="1 6" id="KW-0645">Protease</keyword>
<dbReference type="Proteomes" id="UP000030700">
    <property type="component" value="Unassembled WGS sequence"/>
</dbReference>
<dbReference type="EMBL" id="DF820455">
    <property type="protein sequence ID" value="GAK49918.1"/>
    <property type="molecule type" value="Genomic_DNA"/>
</dbReference>
<dbReference type="PANTHER" id="PTHR11804">
    <property type="entry name" value="PROTEASE M3 THIMET OLIGOPEPTIDASE-RELATED"/>
    <property type="match status" value="1"/>
</dbReference>
<evidence type="ECO:0000259" key="7">
    <source>
        <dbReference type="Pfam" id="PF01432"/>
    </source>
</evidence>
<dbReference type="EC" id="3.4.24.-" evidence="6"/>
<dbReference type="GO" id="GO:0006508">
    <property type="term" value="P:proteolysis"/>
    <property type="evidence" value="ECO:0007669"/>
    <property type="project" value="UniProtKB-KW"/>
</dbReference>
<accession>A0A0S6VYC0</accession>
<keyword evidence="5 6" id="KW-0482">Metalloprotease</keyword>
<keyword evidence="10" id="KW-1185">Reference proteome</keyword>
<dbReference type="AlphaFoldDB" id="A0A0S6VYC0"/>
<dbReference type="InterPro" id="IPR013647">
    <property type="entry name" value="OligopepF_N_dom"/>
</dbReference>
<feature type="domain" description="Peptidase M3A/M3B catalytic" evidence="7">
    <location>
        <begin position="222"/>
        <end position="599"/>
    </location>
</feature>
<dbReference type="STRING" id="1499966.U14_01142"/>
<name>A0A0S6VYC0_9BACT</name>
<evidence type="ECO:0000256" key="2">
    <source>
        <dbReference type="ARBA" id="ARBA00022723"/>
    </source>
</evidence>
<keyword evidence="3 6" id="KW-0378">Hydrolase</keyword>
<organism evidence="9">
    <name type="scientific">Candidatus Moduliflexus flocculans</name>
    <dbReference type="NCBI Taxonomy" id="1499966"/>
    <lineage>
        <taxon>Bacteria</taxon>
        <taxon>Candidatus Moduliflexota</taxon>
        <taxon>Candidatus Moduliflexia</taxon>
        <taxon>Candidatus Moduliflexales</taxon>
        <taxon>Candidatus Moduliflexaceae</taxon>
    </lineage>
</organism>
<dbReference type="Gene3D" id="1.20.140.70">
    <property type="entry name" value="Oligopeptidase f, N-terminal domain"/>
    <property type="match status" value="1"/>
</dbReference>
<evidence type="ECO:0000313" key="10">
    <source>
        <dbReference type="Proteomes" id="UP000030700"/>
    </source>
</evidence>
<dbReference type="GO" id="GO:0004222">
    <property type="term" value="F:metalloendopeptidase activity"/>
    <property type="evidence" value="ECO:0007669"/>
    <property type="project" value="UniProtKB-UniRule"/>
</dbReference>
<sequence length="617" mass="69938">MRQFLFEPDTPTASVPERADVAEQYRWNLADLYPSVEAWKTQKDAAAAEIQEVAAFKGRLTESAAVLAAALRRYFDLAKTFNHLYSFAHQSADEDVRIAERQGLVQEIQALNTVFGEQTAFIAPELTAAAPELLNAYLAQTPELEEFRMFLKEIERNRPHTLSEPEEKLLAGVGDIIGAVEQVFTIFENAEFPFPSVTLSTGEVVTLTASNYLKHRVSSVPQDRQLVMSRFFETFGTFKNTFGANLVAKLKSDFFYAKSRKHASCLHAALHHDNIPVSVYENLIAQIRRSLPTLHRFLDLKRRMLKLDTLHYCDLYAPLVSDVDLTYSVEEAQEIILTALQPLGTAYIERLRHGLNNRWIDYMPTAGKRSGAYSNGAAYNAHPYILMNWNGNYDSLGTLAHEIGHTMHSDLTNHAQPFANANYSIFVAEIASTFNEQLVDHHLMQQIQDTNAKLYLLGHYLEGFRGTIFRQVQFAEFEWEIHKKIEAGEALTGESLSELYWNITKAYYGHDQGVCVVDPYVAHEWAFIPHFYYNFYVFQYATSLIYSTALSEKTLRGEPGAVEKYLRMLQSGCANCPIELIRETGIEPLSSEAFDLAMQRINGMIDQIEVLVASSRS</sequence>
<evidence type="ECO:0000256" key="3">
    <source>
        <dbReference type="ARBA" id="ARBA00022801"/>
    </source>
</evidence>
<evidence type="ECO:0000256" key="4">
    <source>
        <dbReference type="ARBA" id="ARBA00022833"/>
    </source>
</evidence>
<comment type="similarity">
    <text evidence="6">Belongs to the peptidase M3B family.</text>
</comment>
<evidence type="ECO:0000256" key="6">
    <source>
        <dbReference type="RuleBase" id="RU368091"/>
    </source>
</evidence>
<evidence type="ECO:0000256" key="5">
    <source>
        <dbReference type="ARBA" id="ARBA00023049"/>
    </source>
</evidence>
<dbReference type="Pfam" id="PF08439">
    <property type="entry name" value="Peptidase_M3_N"/>
    <property type="match status" value="1"/>
</dbReference>
<dbReference type="CDD" id="cd09608">
    <property type="entry name" value="M3B_PepF"/>
    <property type="match status" value="1"/>
</dbReference>
<reference evidence="9" key="1">
    <citation type="journal article" date="2015" name="PeerJ">
        <title>First genomic representation of candidate bacterial phylum KSB3 points to enhanced environmental sensing as a trigger of wastewater bulking.</title>
        <authorList>
            <person name="Sekiguchi Y."/>
            <person name="Ohashi A."/>
            <person name="Parks D.H."/>
            <person name="Yamauchi T."/>
            <person name="Tyson G.W."/>
            <person name="Hugenholtz P."/>
        </authorList>
    </citation>
    <scope>NUCLEOTIDE SEQUENCE [LARGE SCALE GENOMIC DNA]</scope>
</reference>
<evidence type="ECO:0000256" key="1">
    <source>
        <dbReference type="ARBA" id="ARBA00022670"/>
    </source>
</evidence>
<dbReference type="GO" id="GO:0006518">
    <property type="term" value="P:peptide metabolic process"/>
    <property type="evidence" value="ECO:0007669"/>
    <property type="project" value="TreeGrafter"/>
</dbReference>
<dbReference type="PANTHER" id="PTHR11804:SF84">
    <property type="entry name" value="SACCHAROLYSIN"/>
    <property type="match status" value="1"/>
</dbReference>
<dbReference type="SUPFAM" id="SSF55486">
    <property type="entry name" value="Metalloproteases ('zincins'), catalytic domain"/>
    <property type="match status" value="1"/>
</dbReference>
<feature type="domain" description="Oligopeptidase F N-terminal" evidence="8">
    <location>
        <begin position="125"/>
        <end position="194"/>
    </location>
</feature>
<dbReference type="NCBIfam" id="TIGR00181">
    <property type="entry name" value="pepF"/>
    <property type="match status" value="1"/>
</dbReference>
<dbReference type="HOGENOM" id="CLU_021290_2_0_0"/>
<gene>
    <name evidence="9" type="ORF">U14_01142</name>
</gene>
<comment type="cofactor">
    <cofactor evidence="6">
        <name>Zn(2+)</name>
        <dbReference type="ChEBI" id="CHEBI:29105"/>
    </cofactor>
    <text evidence="6">Binds 1 zinc ion.</text>
</comment>
<protein>
    <recommendedName>
        <fullName evidence="6">Oligopeptidase F</fullName>
        <ecNumber evidence="6">3.4.24.-</ecNumber>
    </recommendedName>
</protein>
<proteinExistence type="inferred from homology"/>
<dbReference type="Gene3D" id="1.10.1370.20">
    <property type="entry name" value="Oligoendopeptidase f, C-terminal domain"/>
    <property type="match status" value="1"/>
</dbReference>
<keyword evidence="2 6" id="KW-0479">Metal-binding</keyword>
<evidence type="ECO:0000259" key="8">
    <source>
        <dbReference type="Pfam" id="PF08439"/>
    </source>
</evidence>
<dbReference type="InterPro" id="IPR004438">
    <property type="entry name" value="Peptidase_M3B"/>
</dbReference>
<dbReference type="InterPro" id="IPR045090">
    <property type="entry name" value="Pept_M3A_M3B"/>
</dbReference>
<keyword evidence="4 6" id="KW-0862">Zinc</keyword>
<evidence type="ECO:0000313" key="9">
    <source>
        <dbReference type="EMBL" id="GAK49918.1"/>
    </source>
</evidence>
<comment type="function">
    <text evidence="6">Has oligopeptidase activity and degrades a variety of small bioactive peptides.</text>
</comment>